<protein>
    <submittedName>
        <fullName evidence="2">Uncharacterized protein</fullName>
    </submittedName>
</protein>
<dbReference type="EMBL" id="JACASF010000005">
    <property type="protein sequence ID" value="KAF6478009.1"/>
    <property type="molecule type" value="Genomic_DNA"/>
</dbReference>
<evidence type="ECO:0000256" key="1">
    <source>
        <dbReference type="SAM" id="MobiDB-lite"/>
    </source>
</evidence>
<reference evidence="2 3" key="1">
    <citation type="journal article" date="2020" name="Nature">
        <title>Six reference-quality genomes reveal evolution of bat adaptations.</title>
        <authorList>
            <person name="Jebb D."/>
            <person name="Huang Z."/>
            <person name="Pippel M."/>
            <person name="Hughes G.M."/>
            <person name="Lavrichenko K."/>
            <person name="Devanna P."/>
            <person name="Winkler S."/>
            <person name="Jermiin L.S."/>
            <person name="Skirmuntt E.C."/>
            <person name="Katzourakis A."/>
            <person name="Burkitt-Gray L."/>
            <person name="Ray D.A."/>
            <person name="Sullivan K.A.M."/>
            <person name="Roscito J.G."/>
            <person name="Kirilenko B.M."/>
            <person name="Davalos L.M."/>
            <person name="Corthals A.P."/>
            <person name="Power M.L."/>
            <person name="Jones G."/>
            <person name="Ransome R.D."/>
            <person name="Dechmann D.K.N."/>
            <person name="Locatelli A.G."/>
            <person name="Puechmaille S.J."/>
            <person name="Fedrigo O."/>
            <person name="Jarvis E.D."/>
            <person name="Hiller M."/>
            <person name="Vernes S.C."/>
            <person name="Myers E.W."/>
            <person name="Teeling E.C."/>
        </authorList>
    </citation>
    <scope>NUCLEOTIDE SEQUENCE [LARGE SCALE GENOMIC DNA]</scope>
    <source>
        <strain evidence="2">MMolMol1</strain>
        <tissue evidence="2">Muscle</tissue>
    </source>
</reference>
<comment type="caution">
    <text evidence="2">The sequence shown here is derived from an EMBL/GenBank/DDBJ whole genome shotgun (WGS) entry which is preliminary data.</text>
</comment>
<accession>A0A7J8I1L3</accession>
<gene>
    <name evidence="2" type="ORF">HJG59_010900</name>
</gene>
<keyword evidence="3" id="KW-1185">Reference proteome</keyword>
<dbReference type="InParanoid" id="A0A7J8I1L3"/>
<evidence type="ECO:0000313" key="2">
    <source>
        <dbReference type="EMBL" id="KAF6478009.1"/>
    </source>
</evidence>
<organism evidence="2 3">
    <name type="scientific">Molossus molossus</name>
    <name type="common">Pallas' mastiff bat</name>
    <name type="synonym">Vespertilio molossus</name>
    <dbReference type="NCBI Taxonomy" id="27622"/>
    <lineage>
        <taxon>Eukaryota</taxon>
        <taxon>Metazoa</taxon>
        <taxon>Chordata</taxon>
        <taxon>Craniata</taxon>
        <taxon>Vertebrata</taxon>
        <taxon>Euteleostomi</taxon>
        <taxon>Mammalia</taxon>
        <taxon>Eutheria</taxon>
        <taxon>Laurasiatheria</taxon>
        <taxon>Chiroptera</taxon>
        <taxon>Yangochiroptera</taxon>
        <taxon>Molossidae</taxon>
        <taxon>Molossus</taxon>
    </lineage>
</organism>
<dbReference type="Proteomes" id="UP000550707">
    <property type="component" value="Unassembled WGS sequence"/>
</dbReference>
<evidence type="ECO:0000313" key="3">
    <source>
        <dbReference type="Proteomes" id="UP000550707"/>
    </source>
</evidence>
<sequence length="127" mass="14274">MEIRQRRLKNAAGGVPRCSQTGAEPEPPEGPVSPQIAGRVSQSVLRYRTQEWPVLACSRHRGRCWAETTPRELLTQCVVITEFQGTWQVLESLQVPSGTVSLSPVFIRSSYKSQVLCFLCALYYFKS</sequence>
<name>A0A7J8I1L3_MOLMO</name>
<proteinExistence type="predicted"/>
<dbReference type="AlphaFoldDB" id="A0A7J8I1L3"/>
<feature type="region of interest" description="Disordered" evidence="1">
    <location>
        <begin position="1"/>
        <end position="35"/>
    </location>
</feature>